<keyword evidence="5" id="KW-1185">Reference proteome</keyword>
<evidence type="ECO:0000313" key="5">
    <source>
        <dbReference type="Proteomes" id="UP000663992"/>
    </source>
</evidence>
<protein>
    <submittedName>
        <fullName evidence="4">Uncharacterized protein</fullName>
    </submittedName>
</protein>
<evidence type="ECO:0000313" key="4">
    <source>
        <dbReference type="EMBL" id="MBN7819747.1"/>
    </source>
</evidence>
<evidence type="ECO:0000256" key="2">
    <source>
        <dbReference type="SAM" id="MobiDB-lite"/>
    </source>
</evidence>
<sequence length="383" mass="42730">MREMEVALAIALCFLIFSTISSMILEVLYRFKKTRYRGLKLMLKDFYESELTPLLHHKLTKAADFSDDFVKHILRLNKENHALSTSQFIQRLATSEIAAQIANRTTAEVHILINDIVRRYEDYGSAFSHRFKQFAERDNLIIGVAAAILLNVNVIAMTKTFLDNRGLTESLVSRSEAILESAQAQQERMQHLDKDAEDAEAFQAAVERLKQTVEESKGLDLPVGWSRNVLQYFEQTAAGLMCSTPDTESQTPPTQQPSANPPGDRLAAPQPYTNCKSSAQKVGFWGFAGMAWLFSTVITGLLVGLGGPFWFDVVKRISLFRNTLSNFATGKNTTTDSKTDEQVAKDYLALFTNANLAANMIKDPPTTVKPPAPSSIRLGKIVR</sequence>
<dbReference type="RefSeq" id="WP_206593566.1">
    <property type="nucleotide sequence ID" value="NZ_JAFKCS010000005.1"/>
</dbReference>
<proteinExistence type="predicted"/>
<evidence type="ECO:0000256" key="3">
    <source>
        <dbReference type="SAM" id="Phobius"/>
    </source>
</evidence>
<organism evidence="4 5">
    <name type="scientific">Bowmanella yangjiangensis</name>
    <dbReference type="NCBI Taxonomy" id="2811230"/>
    <lineage>
        <taxon>Bacteria</taxon>
        <taxon>Pseudomonadati</taxon>
        <taxon>Pseudomonadota</taxon>
        <taxon>Gammaproteobacteria</taxon>
        <taxon>Alteromonadales</taxon>
        <taxon>Alteromonadaceae</taxon>
        <taxon>Bowmanella</taxon>
    </lineage>
</organism>
<name>A0ABS3CRL0_9ALTE</name>
<feature type="compositionally biased region" description="Polar residues" evidence="2">
    <location>
        <begin position="244"/>
        <end position="258"/>
    </location>
</feature>
<keyword evidence="3" id="KW-1133">Transmembrane helix</keyword>
<reference evidence="4 5" key="1">
    <citation type="submission" date="2021-03" db="EMBL/GenBank/DDBJ databases">
        <title>novel species isolated from a fishpond in China.</title>
        <authorList>
            <person name="Lu H."/>
            <person name="Cai Z."/>
        </authorList>
    </citation>
    <scope>NUCLEOTIDE SEQUENCE [LARGE SCALE GENOMIC DNA]</scope>
    <source>
        <strain evidence="4 5">Y57</strain>
    </source>
</reference>
<evidence type="ECO:0000256" key="1">
    <source>
        <dbReference type="SAM" id="Coils"/>
    </source>
</evidence>
<comment type="caution">
    <text evidence="4">The sequence shown here is derived from an EMBL/GenBank/DDBJ whole genome shotgun (WGS) entry which is preliminary data.</text>
</comment>
<feature type="transmembrane region" description="Helical" evidence="3">
    <location>
        <begin position="290"/>
        <end position="311"/>
    </location>
</feature>
<dbReference type="Proteomes" id="UP000663992">
    <property type="component" value="Unassembled WGS sequence"/>
</dbReference>
<feature type="transmembrane region" description="Helical" evidence="3">
    <location>
        <begin position="6"/>
        <end position="29"/>
    </location>
</feature>
<keyword evidence="3" id="KW-0812">Transmembrane</keyword>
<gene>
    <name evidence="4" type="ORF">J0A65_07715</name>
</gene>
<accession>A0ABS3CRL0</accession>
<feature type="region of interest" description="Disordered" evidence="2">
    <location>
        <begin position="242"/>
        <end position="271"/>
    </location>
</feature>
<feature type="transmembrane region" description="Helical" evidence="3">
    <location>
        <begin position="140"/>
        <end position="162"/>
    </location>
</feature>
<keyword evidence="1" id="KW-0175">Coiled coil</keyword>
<dbReference type="EMBL" id="JAFKCS010000005">
    <property type="protein sequence ID" value="MBN7819747.1"/>
    <property type="molecule type" value="Genomic_DNA"/>
</dbReference>
<feature type="coiled-coil region" evidence="1">
    <location>
        <begin position="192"/>
        <end position="219"/>
    </location>
</feature>
<keyword evidence="3" id="KW-0472">Membrane</keyword>